<sequence>MSTSTLKRKTSKSSSPPSSKFLRKALDRRFLLVGGRGQPIFMFDWESLPKRNALLFDCTEIIPFFEKHRAWIIHYPDHFFTKQYTLSMLHAYYDVGIDHEIHKSVFNGLNVMSCAQNELPEPSTSLCLLIDFSTVTMPGCDDLVKTFRRLISTLCLEFFDKYRNILSHLLSLPPTTATNSLNLKDILEAVKLSPYPLFVSVLEYDRFLNLAWCRKTTTSRTLNQYQDCLDVLDEELFSLIHAFRGPECITSLVFAGTTGAYQSAILSKFPDLADVSNIHRHHFCMSRTETVKCIDYMLPSTVLGSVKSTFVETITNQMAKLAGGMWLLPGEAGNADDEIFSVRHVMGYLKQVQNTKGSECPQLSSSLFPSDPHFQISLDREFWCTCNTILRLSCDEDKRVLRLLIGGGSAAIPAGRSLDRFTYSAPLTSGKFKEGFILDALSGFGCISYVSSIDGTFIKFATEPLRKMAYIHFRQTLLAYEALGPFDISKKWLEDMIETAYWDLPCRAISDLREQTFQIDLLRSLNLRLGTVGFEDQAICEVWLVRTRHDWVELPDPYTVNTSYYIDIFHLPVYSTDTPAEAFIYEIKNISLSYLFQGTCRRTASMDELALFRDIIRTMEIPPLESILDAPLSERQCQGIDLSKRDIKFEDLILKFTVTDPNTNSRSTKYIPVSKIWRDARKQLAAYVDIVMDGAFINVPIGPSPSPSATSQTSDPEFRDLSPLPIPIPPCIGDGRILTKFNRGSGSSAPPVTLIAPYVVILIGGSRPLVDSRPAVKSSHYFYHTM</sequence>
<dbReference type="Pfam" id="PF09820">
    <property type="entry name" value="AAA-ATPase_like"/>
    <property type="match status" value="1"/>
</dbReference>
<reference evidence="3" key="1">
    <citation type="journal article" date="2017" name="Nat. Ecol. Evol.">
        <title>Genome expansion and lineage-specific genetic innovations in the forest pathogenic fungi Armillaria.</title>
        <authorList>
            <person name="Sipos G."/>
            <person name="Prasanna A.N."/>
            <person name="Walter M.C."/>
            <person name="O'Connor E."/>
            <person name="Balint B."/>
            <person name="Krizsan K."/>
            <person name="Kiss B."/>
            <person name="Hess J."/>
            <person name="Varga T."/>
            <person name="Slot J."/>
            <person name="Riley R."/>
            <person name="Boka B."/>
            <person name="Rigling D."/>
            <person name="Barry K."/>
            <person name="Lee J."/>
            <person name="Mihaltcheva S."/>
            <person name="LaButti K."/>
            <person name="Lipzen A."/>
            <person name="Waldron R."/>
            <person name="Moloney N.M."/>
            <person name="Sperisen C."/>
            <person name="Kredics L."/>
            <person name="Vagvoelgyi C."/>
            <person name="Patrignani A."/>
            <person name="Fitzpatrick D."/>
            <person name="Nagy I."/>
            <person name="Doyle S."/>
            <person name="Anderson J.B."/>
            <person name="Grigoriev I.V."/>
            <person name="Gueldener U."/>
            <person name="Muensterkoetter M."/>
            <person name="Nagy L.G."/>
        </authorList>
    </citation>
    <scope>NUCLEOTIDE SEQUENCE [LARGE SCALE GENOMIC DNA]</scope>
    <source>
        <strain evidence="3">Ar21-2</strain>
    </source>
</reference>
<accession>A0A2H3DPD3</accession>
<evidence type="ECO:0000313" key="2">
    <source>
        <dbReference type="EMBL" id="PBK92728.1"/>
    </source>
</evidence>
<proteinExistence type="predicted"/>
<evidence type="ECO:0000313" key="3">
    <source>
        <dbReference type="Proteomes" id="UP000217790"/>
    </source>
</evidence>
<dbReference type="InParanoid" id="A0A2H3DPD3"/>
<organism evidence="2 3">
    <name type="scientific">Armillaria gallica</name>
    <name type="common">Bulbous honey fungus</name>
    <name type="synonym">Armillaria bulbosa</name>
    <dbReference type="NCBI Taxonomy" id="47427"/>
    <lineage>
        <taxon>Eukaryota</taxon>
        <taxon>Fungi</taxon>
        <taxon>Dikarya</taxon>
        <taxon>Basidiomycota</taxon>
        <taxon>Agaricomycotina</taxon>
        <taxon>Agaricomycetes</taxon>
        <taxon>Agaricomycetidae</taxon>
        <taxon>Agaricales</taxon>
        <taxon>Marasmiineae</taxon>
        <taxon>Physalacriaceae</taxon>
        <taxon>Armillaria</taxon>
    </lineage>
</organism>
<evidence type="ECO:0000259" key="1">
    <source>
        <dbReference type="Pfam" id="PF09820"/>
    </source>
</evidence>
<gene>
    <name evidence="2" type="ORF">ARMGADRAFT_1013245</name>
</gene>
<name>A0A2H3DPD3_ARMGA</name>
<dbReference type="InterPro" id="IPR018631">
    <property type="entry name" value="AAA-ATPase-like_dom"/>
</dbReference>
<dbReference type="EMBL" id="KZ293658">
    <property type="protein sequence ID" value="PBK92728.1"/>
    <property type="molecule type" value="Genomic_DNA"/>
</dbReference>
<protein>
    <recommendedName>
        <fullName evidence="1">AAA-ATPase-like domain-containing protein</fullName>
    </recommendedName>
</protein>
<dbReference type="AlphaFoldDB" id="A0A2H3DPD3"/>
<dbReference type="Proteomes" id="UP000217790">
    <property type="component" value="Unassembled WGS sequence"/>
</dbReference>
<feature type="domain" description="AAA-ATPase-like" evidence="1">
    <location>
        <begin position="40"/>
        <end position="232"/>
    </location>
</feature>
<keyword evidence="3" id="KW-1185">Reference proteome</keyword>